<dbReference type="AlphaFoldDB" id="A0A9P6NFX5"/>
<proteinExistence type="predicted"/>
<organism evidence="2 3">
    <name type="scientific">Cronartium quercuum f. sp. fusiforme G11</name>
    <dbReference type="NCBI Taxonomy" id="708437"/>
    <lineage>
        <taxon>Eukaryota</taxon>
        <taxon>Fungi</taxon>
        <taxon>Dikarya</taxon>
        <taxon>Basidiomycota</taxon>
        <taxon>Pucciniomycotina</taxon>
        <taxon>Pucciniomycetes</taxon>
        <taxon>Pucciniales</taxon>
        <taxon>Coleosporiaceae</taxon>
        <taxon>Cronartium</taxon>
    </lineage>
</organism>
<evidence type="ECO:0000313" key="3">
    <source>
        <dbReference type="Proteomes" id="UP000886653"/>
    </source>
</evidence>
<keyword evidence="3" id="KW-1185">Reference proteome</keyword>
<accession>A0A9P6NFX5</accession>
<gene>
    <name evidence="2" type="ORF">CROQUDRAFT_96256</name>
</gene>
<dbReference type="EMBL" id="MU167318">
    <property type="protein sequence ID" value="KAG0143477.1"/>
    <property type="molecule type" value="Genomic_DNA"/>
</dbReference>
<name>A0A9P6NFX5_9BASI</name>
<feature type="region of interest" description="Disordered" evidence="1">
    <location>
        <begin position="148"/>
        <end position="171"/>
    </location>
</feature>
<comment type="caution">
    <text evidence="2">The sequence shown here is derived from an EMBL/GenBank/DDBJ whole genome shotgun (WGS) entry which is preliminary data.</text>
</comment>
<evidence type="ECO:0000256" key="1">
    <source>
        <dbReference type="SAM" id="MobiDB-lite"/>
    </source>
</evidence>
<protein>
    <submittedName>
        <fullName evidence="2">Uncharacterized protein</fullName>
    </submittedName>
</protein>
<dbReference type="Proteomes" id="UP000886653">
    <property type="component" value="Unassembled WGS sequence"/>
</dbReference>
<reference evidence="2" key="1">
    <citation type="submission" date="2013-11" db="EMBL/GenBank/DDBJ databases">
        <title>Genome sequence of the fusiform rust pathogen reveals effectors for host alternation and coevolution with pine.</title>
        <authorList>
            <consortium name="DOE Joint Genome Institute"/>
            <person name="Smith K."/>
            <person name="Pendleton A."/>
            <person name="Kubisiak T."/>
            <person name="Anderson C."/>
            <person name="Salamov A."/>
            <person name="Aerts A."/>
            <person name="Riley R."/>
            <person name="Clum A."/>
            <person name="Lindquist E."/>
            <person name="Ence D."/>
            <person name="Campbell M."/>
            <person name="Kronenberg Z."/>
            <person name="Feau N."/>
            <person name="Dhillon B."/>
            <person name="Hamelin R."/>
            <person name="Burleigh J."/>
            <person name="Smith J."/>
            <person name="Yandell M."/>
            <person name="Nelson C."/>
            <person name="Grigoriev I."/>
            <person name="Davis J."/>
        </authorList>
    </citation>
    <scope>NUCLEOTIDE SEQUENCE</scope>
    <source>
        <strain evidence="2">G11</strain>
    </source>
</reference>
<feature type="region of interest" description="Disordered" evidence="1">
    <location>
        <begin position="1"/>
        <end position="28"/>
    </location>
</feature>
<feature type="compositionally biased region" description="Polar residues" evidence="1">
    <location>
        <begin position="161"/>
        <end position="171"/>
    </location>
</feature>
<evidence type="ECO:0000313" key="2">
    <source>
        <dbReference type="EMBL" id="KAG0143477.1"/>
    </source>
</evidence>
<sequence length="171" mass="18778">MPPDPLPLTRLKWSRPASPRPNESNASENTVLTGIENGDVVVPAQLVPIMSALILSMKETSLRMSAMEAQLEAENVAAQKLDKLEQQLPLLTDSRNATMPSRPNTNELPGKPKTWATAATNGLKVVLNQIPQPPPLNQIIDVFRPSQVTSNTQHKDKSRLTESNLQKLFNA</sequence>